<evidence type="ECO:0000256" key="2">
    <source>
        <dbReference type="ARBA" id="ARBA00004141"/>
    </source>
</evidence>
<feature type="transmembrane region" description="Helical" evidence="12">
    <location>
        <begin position="215"/>
        <end position="236"/>
    </location>
</feature>
<keyword evidence="5 12" id="KW-0812">Transmembrane</keyword>
<keyword evidence="6" id="KW-0479">Metal-binding</keyword>
<keyword evidence="11 12" id="KW-0472">Membrane</keyword>
<evidence type="ECO:0000256" key="5">
    <source>
        <dbReference type="ARBA" id="ARBA00022692"/>
    </source>
</evidence>
<evidence type="ECO:0000256" key="3">
    <source>
        <dbReference type="ARBA" id="ARBA00012483"/>
    </source>
</evidence>
<comment type="caution">
    <text evidence="14">The sequence shown here is derived from an EMBL/GenBank/DDBJ whole genome shotgun (WGS) entry which is preliminary data.</text>
</comment>
<keyword evidence="4" id="KW-0808">Transferase</keyword>
<keyword evidence="10 12" id="KW-1133">Transmembrane helix</keyword>
<dbReference type="RefSeq" id="WP_267636509.1">
    <property type="nucleotide sequence ID" value="NZ_JAODIY010000004.1"/>
</dbReference>
<evidence type="ECO:0000256" key="12">
    <source>
        <dbReference type="SAM" id="Phobius"/>
    </source>
</evidence>
<protein>
    <recommendedName>
        <fullName evidence="3">RING-type E3 ubiquitin transferase</fullName>
        <ecNumber evidence="3">2.3.2.27</ecNumber>
    </recommendedName>
</protein>
<name>A0ABD5X6R0_9EURY</name>
<comment type="subcellular location">
    <subcellularLocation>
        <location evidence="2">Membrane</location>
        <topology evidence="2">Multi-pass membrane protein</topology>
    </subcellularLocation>
</comment>
<dbReference type="Proteomes" id="UP001596414">
    <property type="component" value="Unassembled WGS sequence"/>
</dbReference>
<evidence type="ECO:0000259" key="13">
    <source>
        <dbReference type="Pfam" id="PF12483"/>
    </source>
</evidence>
<keyword evidence="9" id="KW-0862">Zinc</keyword>
<dbReference type="EC" id="2.3.2.27" evidence="3"/>
<dbReference type="GO" id="GO:0061630">
    <property type="term" value="F:ubiquitin protein ligase activity"/>
    <property type="evidence" value="ECO:0007669"/>
    <property type="project" value="UniProtKB-EC"/>
</dbReference>
<evidence type="ECO:0000256" key="11">
    <source>
        <dbReference type="ARBA" id="ARBA00023136"/>
    </source>
</evidence>
<evidence type="ECO:0000256" key="6">
    <source>
        <dbReference type="ARBA" id="ARBA00022723"/>
    </source>
</evidence>
<dbReference type="EMBL" id="JBHSZQ010000004">
    <property type="protein sequence ID" value="MFC7125511.1"/>
    <property type="molecule type" value="Genomic_DNA"/>
</dbReference>
<evidence type="ECO:0000256" key="7">
    <source>
        <dbReference type="ARBA" id="ARBA00022771"/>
    </source>
</evidence>
<dbReference type="GO" id="GO:0016020">
    <property type="term" value="C:membrane"/>
    <property type="evidence" value="ECO:0007669"/>
    <property type="project" value="UniProtKB-SubCell"/>
</dbReference>
<feature type="transmembrane region" description="Helical" evidence="12">
    <location>
        <begin position="6"/>
        <end position="25"/>
    </location>
</feature>
<sequence length="253" mass="27043">MTEIPQPVVGAVALALVVVGAYITYQALGKLQRGWIIWQNDPIDAGDVEYEDGVVEVQGKVEQLEDELLTTEYTDTEAVVHEYKLQVHEENRTGDQGTEWETVDSGTEVQPFYVTDETGSVAVDPDGATVSLDVEKVSGGSEIDVGPVDASTSKRHEGRLAPGDHVHVFGQKRDAQGDGPDSVRFYIGDGGETDTFSVSDTTETRTVVRYIGGGLLSLIFGLAALAVGGFLALVLLGQLEFSDIGLQLIASLT</sequence>
<evidence type="ECO:0000313" key="14">
    <source>
        <dbReference type="EMBL" id="MFC7125511.1"/>
    </source>
</evidence>
<accession>A0ABD5X6R0</accession>
<evidence type="ECO:0000256" key="8">
    <source>
        <dbReference type="ARBA" id="ARBA00022786"/>
    </source>
</evidence>
<evidence type="ECO:0000256" key="4">
    <source>
        <dbReference type="ARBA" id="ARBA00022679"/>
    </source>
</evidence>
<evidence type="ECO:0000256" key="1">
    <source>
        <dbReference type="ARBA" id="ARBA00000900"/>
    </source>
</evidence>
<organism evidence="14 15">
    <name type="scientific">Halovenus rubra</name>
    <dbReference type="NCBI Taxonomy" id="869890"/>
    <lineage>
        <taxon>Archaea</taxon>
        <taxon>Methanobacteriati</taxon>
        <taxon>Methanobacteriota</taxon>
        <taxon>Stenosarchaea group</taxon>
        <taxon>Halobacteria</taxon>
        <taxon>Halobacteriales</taxon>
        <taxon>Haloarculaceae</taxon>
        <taxon>Halovenus</taxon>
    </lineage>
</organism>
<dbReference type="AlphaFoldDB" id="A0ABD5X6R0"/>
<gene>
    <name evidence="14" type="ORF">ACFQJ7_05580</name>
</gene>
<dbReference type="Pfam" id="PF12483">
    <property type="entry name" value="GIDE"/>
    <property type="match status" value="1"/>
</dbReference>
<evidence type="ECO:0000256" key="9">
    <source>
        <dbReference type="ARBA" id="ARBA00022833"/>
    </source>
</evidence>
<evidence type="ECO:0000313" key="15">
    <source>
        <dbReference type="Proteomes" id="UP001596414"/>
    </source>
</evidence>
<evidence type="ECO:0000256" key="10">
    <source>
        <dbReference type="ARBA" id="ARBA00022989"/>
    </source>
</evidence>
<feature type="domain" description="E3 Ubiquitin ligase MUL1-like" evidence="13">
    <location>
        <begin position="88"/>
        <end position="134"/>
    </location>
</feature>
<keyword evidence="7" id="KW-0863">Zinc-finger</keyword>
<proteinExistence type="predicted"/>
<reference evidence="14 15" key="1">
    <citation type="journal article" date="2014" name="Int. J. Syst. Evol. Microbiol.">
        <title>Complete genome sequence of Corynebacterium casei LMG S-19264T (=DSM 44701T), isolated from a smear-ripened cheese.</title>
        <authorList>
            <consortium name="US DOE Joint Genome Institute (JGI-PGF)"/>
            <person name="Walter F."/>
            <person name="Albersmeier A."/>
            <person name="Kalinowski J."/>
            <person name="Ruckert C."/>
        </authorList>
    </citation>
    <scope>NUCLEOTIDE SEQUENCE [LARGE SCALE GENOMIC DNA]</scope>
    <source>
        <strain evidence="14 15">CGMCC 4.7215</strain>
    </source>
</reference>
<dbReference type="GO" id="GO:0008270">
    <property type="term" value="F:zinc ion binding"/>
    <property type="evidence" value="ECO:0007669"/>
    <property type="project" value="UniProtKB-KW"/>
</dbReference>
<keyword evidence="8" id="KW-0833">Ubl conjugation pathway</keyword>
<comment type="catalytic activity">
    <reaction evidence="1">
        <text>S-ubiquitinyl-[E2 ubiquitin-conjugating enzyme]-L-cysteine + [acceptor protein]-L-lysine = [E2 ubiquitin-conjugating enzyme]-L-cysteine + N(6)-ubiquitinyl-[acceptor protein]-L-lysine.</text>
        <dbReference type="EC" id="2.3.2.27"/>
    </reaction>
</comment>
<dbReference type="InterPro" id="IPR022170">
    <property type="entry name" value="MUL1-like"/>
</dbReference>